<reference evidence="3" key="1">
    <citation type="submission" date="2017-11" db="EMBL/GenBank/DDBJ databases">
        <authorList>
            <person name="Kuznetsova I."/>
            <person name="Sazanova A."/>
            <person name="Chirak E."/>
            <person name="Safronova V."/>
            <person name="Willems A."/>
        </authorList>
    </citation>
    <scope>NUCLEOTIDE SEQUENCE [LARGE SCALE GENOMIC DNA]</scope>
    <source>
        <strain evidence="3">CCBAU 03422</strain>
    </source>
</reference>
<keyword evidence="3" id="KW-1185">Reference proteome</keyword>
<dbReference type="AlphaFoldDB" id="A0A2P7BAW2"/>
<feature type="signal peptide" evidence="1">
    <location>
        <begin position="1"/>
        <end position="26"/>
    </location>
</feature>
<name>A0A2P7BAW2_9HYPH</name>
<protein>
    <submittedName>
        <fullName evidence="2">Uncharacterized protein</fullName>
    </submittedName>
</protein>
<dbReference type="Proteomes" id="UP000241764">
    <property type="component" value="Unassembled WGS sequence"/>
</dbReference>
<dbReference type="EMBL" id="PGGM01000006">
    <property type="protein sequence ID" value="PSH63614.1"/>
    <property type="molecule type" value="Genomic_DNA"/>
</dbReference>
<comment type="caution">
    <text evidence="2">The sequence shown here is derived from an EMBL/GenBank/DDBJ whole genome shotgun (WGS) entry which is preliminary data.</text>
</comment>
<sequence length="140" mass="15196">MMNIRSIAFALVALALFGFGTASSMAASPAGRFCGEVISSGDYQDVETMLNVDKDGRITGTYELDEPDGRVEGTVTEKEPGTGTSRTLVWTDKYGTGLLELDFSDDYKEFKARWGGSNNGRFDAASHTWNGTRCTSLSLR</sequence>
<evidence type="ECO:0000313" key="3">
    <source>
        <dbReference type="Proteomes" id="UP000241764"/>
    </source>
</evidence>
<gene>
    <name evidence="2" type="ORF">CU103_15285</name>
</gene>
<accession>A0A2P7BAW2</accession>
<organism evidence="2 3">
    <name type="scientific">Phyllobacterium sophorae</name>
    <dbReference type="NCBI Taxonomy" id="1520277"/>
    <lineage>
        <taxon>Bacteria</taxon>
        <taxon>Pseudomonadati</taxon>
        <taxon>Pseudomonadota</taxon>
        <taxon>Alphaproteobacteria</taxon>
        <taxon>Hyphomicrobiales</taxon>
        <taxon>Phyllobacteriaceae</taxon>
        <taxon>Phyllobacterium</taxon>
    </lineage>
</organism>
<proteinExistence type="predicted"/>
<evidence type="ECO:0000256" key="1">
    <source>
        <dbReference type="SAM" id="SignalP"/>
    </source>
</evidence>
<evidence type="ECO:0000313" key="2">
    <source>
        <dbReference type="EMBL" id="PSH63614.1"/>
    </source>
</evidence>
<feature type="chain" id="PRO_5015115062" evidence="1">
    <location>
        <begin position="27"/>
        <end position="140"/>
    </location>
</feature>
<keyword evidence="1" id="KW-0732">Signal</keyword>